<feature type="region of interest" description="Disordered" evidence="1">
    <location>
        <begin position="377"/>
        <end position="417"/>
    </location>
</feature>
<dbReference type="Proteomes" id="UP000549394">
    <property type="component" value="Unassembled WGS sequence"/>
</dbReference>
<dbReference type="Pfam" id="PF15261">
    <property type="entry name" value="JHY"/>
    <property type="match status" value="1"/>
</dbReference>
<dbReference type="EMBL" id="CAJFCJ010000006">
    <property type="protein sequence ID" value="CAD5116008.1"/>
    <property type="molecule type" value="Genomic_DNA"/>
</dbReference>
<comment type="caution">
    <text evidence="2">The sequence shown here is derived from an EMBL/GenBank/DDBJ whole genome shotgun (WGS) entry which is preliminary data.</text>
</comment>
<feature type="region of interest" description="Disordered" evidence="1">
    <location>
        <begin position="123"/>
        <end position="183"/>
    </location>
</feature>
<feature type="compositionally biased region" description="Basic residues" evidence="1">
    <location>
        <begin position="452"/>
        <end position="463"/>
    </location>
</feature>
<feature type="region of interest" description="Disordered" evidence="1">
    <location>
        <begin position="654"/>
        <end position="748"/>
    </location>
</feature>
<reference evidence="2 3" key="1">
    <citation type="submission" date="2020-08" db="EMBL/GenBank/DDBJ databases">
        <authorList>
            <person name="Hejnol A."/>
        </authorList>
    </citation>
    <scope>NUCLEOTIDE SEQUENCE [LARGE SCALE GENOMIC DNA]</scope>
</reference>
<feature type="region of interest" description="Disordered" evidence="1">
    <location>
        <begin position="256"/>
        <end position="332"/>
    </location>
</feature>
<dbReference type="OrthoDB" id="10057281at2759"/>
<feature type="compositionally biased region" description="Basic and acidic residues" evidence="1">
    <location>
        <begin position="256"/>
        <end position="287"/>
    </location>
</feature>
<evidence type="ECO:0000313" key="2">
    <source>
        <dbReference type="EMBL" id="CAD5116008.1"/>
    </source>
</evidence>
<feature type="compositionally biased region" description="Polar residues" evidence="1">
    <location>
        <begin position="490"/>
        <end position="501"/>
    </location>
</feature>
<name>A0A7I8VN58_9ANNE</name>
<dbReference type="PANTHER" id="PTHR14726">
    <property type="entry name" value="JHY PROTEIN HOMOLOG"/>
    <property type="match status" value="1"/>
</dbReference>
<feature type="compositionally biased region" description="Polar residues" evidence="1">
    <location>
        <begin position="385"/>
        <end position="395"/>
    </location>
</feature>
<dbReference type="GO" id="GO:0035082">
    <property type="term" value="P:axoneme assembly"/>
    <property type="evidence" value="ECO:0007669"/>
    <property type="project" value="TreeGrafter"/>
</dbReference>
<feature type="compositionally biased region" description="Polar residues" evidence="1">
    <location>
        <begin position="159"/>
        <end position="174"/>
    </location>
</feature>
<organism evidence="2 3">
    <name type="scientific">Dimorphilus gyrociliatus</name>
    <dbReference type="NCBI Taxonomy" id="2664684"/>
    <lineage>
        <taxon>Eukaryota</taxon>
        <taxon>Metazoa</taxon>
        <taxon>Spiralia</taxon>
        <taxon>Lophotrochozoa</taxon>
        <taxon>Annelida</taxon>
        <taxon>Polychaeta</taxon>
        <taxon>Polychaeta incertae sedis</taxon>
        <taxon>Dinophilidae</taxon>
        <taxon>Dimorphilus</taxon>
    </lineage>
</organism>
<feature type="compositionally biased region" description="Basic and acidic residues" evidence="1">
    <location>
        <begin position="663"/>
        <end position="692"/>
    </location>
</feature>
<gene>
    <name evidence="2" type="ORF">DGYR_LOCUS4686</name>
</gene>
<feature type="region of interest" description="Disordered" evidence="1">
    <location>
        <begin position="574"/>
        <end position="612"/>
    </location>
</feature>
<sequence length="777" mass="91705">MSSLGSARVRKGDEEDEKYEYVNENVDDSLEVTSAKKIKPIERIRPKQPSSISAYSDRYEDRSYKGLSTATTTTINSTPPQGLLRVSKPVQPIESPFSKAQVKKEQEEQDLQQERMYQERLKKRIADNENDMHKSDEWERNEESEPLPVDSLDYESERYYSNPTSNVTTITQPSRESLEELRRREDEEELHELFVARKEKRAQQRQIFEQQKLQNELNRYEEQERIKLMEEELAREEFRKKQKELERKKLLEEELRKKEIQRRKEQEQEELKRRLEEEKRKERERTRKVVKKTANFDDTDSDDSDSDDLDPPNSLKSPRRFKEKSPRVSTDILAHQLQQQAVIQSNIQQQQMQQQQQLQQFMMMQQQILQQQQMAQQLSPVPKSTDPSLASNNQIDPRYLKYAQQPEEQSEKNRENFSKDFIERNIESLNKKQQKKSYGQIFAEKKQTSPTPRRKEKIPKAQKPRNVEKFINQEASDEEYQSEAERLWKNRSTSLATQKDGSGNKRKLSKKPSAVQQQVPVAPQMGYQVPTQVSTQVPTWYKRRSSENDFFAHQTADIFTMPAQVPNSADSIQTVESPYRVLPPIPSNSTEDNQTPRDIKPTPRHQMPKSQQLTYAEQYEIEKQKEEKRAKNEKNYQIYTIEDYKRMNREVKLGGLGPDLDNETLRDKKEKAQRKQEYAKQVQEKNRQDLKGIKKSSSRPNLENLDKEDLVSARSKAMQYAKQVKKPPKQKPKEQKSPTHGVDLNVEETPELIDLEALRERHEMERQQALLIQQQHA</sequence>
<dbReference type="InterPro" id="IPR027968">
    <property type="entry name" value="JHY"/>
</dbReference>
<protein>
    <submittedName>
        <fullName evidence="2">DgyrCDS4942</fullName>
    </submittedName>
</protein>
<evidence type="ECO:0000313" key="3">
    <source>
        <dbReference type="Proteomes" id="UP000549394"/>
    </source>
</evidence>
<evidence type="ECO:0000256" key="1">
    <source>
        <dbReference type="SAM" id="MobiDB-lite"/>
    </source>
</evidence>
<dbReference type="PANTHER" id="PTHR14726:SF1">
    <property type="entry name" value="JHY PROTEIN HOMOLOG"/>
    <property type="match status" value="1"/>
</dbReference>
<keyword evidence="3" id="KW-1185">Reference proteome</keyword>
<feature type="compositionally biased region" description="Acidic residues" evidence="1">
    <location>
        <begin position="297"/>
        <end position="310"/>
    </location>
</feature>
<dbReference type="AlphaFoldDB" id="A0A7I8VN58"/>
<feature type="region of interest" description="Disordered" evidence="1">
    <location>
        <begin position="429"/>
        <end position="516"/>
    </location>
</feature>
<proteinExistence type="predicted"/>
<accession>A0A7I8VN58</accession>
<feature type="compositionally biased region" description="Basic and acidic residues" evidence="1">
    <location>
        <begin position="123"/>
        <end position="143"/>
    </location>
</feature>